<evidence type="ECO:0000256" key="1">
    <source>
        <dbReference type="SAM" id="MobiDB-lite"/>
    </source>
</evidence>
<sequence length="548" mass="57466">MRITGWRARRGARRAGRGRNDEREAAKRGGYHDERRCHAGATARSPRSENIHSSGWPPEGPIEATTHAARRGAPHTSGDRSMTSHRDTYVRSASVRAIADAVNGRRVRALEQAEAALERLALVEPLAAMTHVAPEIARRAAANVDAQIASGRRLPLAGVPFVIKDNLFTADMPTRAASPALLGFDATRNATAVQQLLDAGAVPLGKANMHELAFGITSANGYFGAVRNPHDPARIAGGSSGGTACAVAAGIAFGLGTDTGGSVRIPAAFCGVAGLRPTPRRYSTEGVLALSPTRDTVGPIAHGIDDLLLLDAVLTGDAGEPAPVALAGLRVGVPDAPYFDGLDPAVAELTERALAALTDAGARLIPLAAHALHEADEACGFPIAGFEALAYWRRFSAERLDLPFAEFVARLGSDDVRHLFRMLIDAPPSSDAYAAAIDVLQSTVRWYDQAFHRTGVDCIALPTVQCDAPLVTDSGHDLPSDAAYALFARVIRQTGPATLGGVPSVSIPAGLSKHTGVPVGLMLEGPAGNDRRLLAIAREVERLLARAP</sequence>
<feature type="domain" description="Amidase" evidence="2">
    <location>
        <begin position="114"/>
        <end position="534"/>
    </location>
</feature>
<protein>
    <submittedName>
        <fullName evidence="3">Indole-3-acetamide hydrolase-related protein</fullName>
    </submittedName>
</protein>
<dbReference type="InterPro" id="IPR000120">
    <property type="entry name" value="Amidase"/>
</dbReference>
<evidence type="ECO:0000259" key="2">
    <source>
        <dbReference type="Pfam" id="PF01425"/>
    </source>
</evidence>
<evidence type="ECO:0000313" key="4">
    <source>
        <dbReference type="Proteomes" id="UP000002283"/>
    </source>
</evidence>
<feature type="compositionally biased region" description="Basic residues" evidence="1">
    <location>
        <begin position="7"/>
        <end position="17"/>
    </location>
</feature>
<proteinExistence type="predicted"/>
<accession>A2S0S4</accession>
<name>A2S0S4_BURM9</name>
<keyword evidence="3" id="KW-0378">Hydrolase</keyword>
<reference evidence="3 4" key="1">
    <citation type="submission" date="2007-01" db="EMBL/GenBank/DDBJ databases">
        <authorList>
            <person name="DeShazer D."/>
            <person name="Woods D.E."/>
            <person name="Nierman W.C."/>
        </authorList>
    </citation>
    <scope>NUCLEOTIDE SEQUENCE [LARGE SCALE GENOMIC DNA]</scope>
    <source>
        <strain evidence="3 4">NCTC 10229</strain>
    </source>
</reference>
<dbReference type="AlphaFoldDB" id="A2S0S4"/>
<dbReference type="PANTHER" id="PTHR11895:SF151">
    <property type="entry name" value="GLUTAMYL-TRNA(GLN) AMIDOTRANSFERASE SUBUNIT A"/>
    <property type="match status" value="1"/>
</dbReference>
<dbReference type="NCBIfam" id="NF005688">
    <property type="entry name" value="PRK07488.1"/>
    <property type="match status" value="1"/>
</dbReference>
<dbReference type="Proteomes" id="UP000002283">
    <property type="component" value="Chromosome II"/>
</dbReference>
<dbReference type="Pfam" id="PF01425">
    <property type="entry name" value="Amidase"/>
    <property type="match status" value="1"/>
</dbReference>
<feature type="region of interest" description="Disordered" evidence="1">
    <location>
        <begin position="1"/>
        <end position="88"/>
    </location>
</feature>
<dbReference type="Gene3D" id="3.90.1300.10">
    <property type="entry name" value="Amidase signature (AS) domain"/>
    <property type="match status" value="1"/>
</dbReference>
<dbReference type="InterPro" id="IPR023631">
    <property type="entry name" value="Amidase_dom"/>
</dbReference>
<dbReference type="SUPFAM" id="SSF75304">
    <property type="entry name" value="Amidase signature (AS) enzymes"/>
    <property type="match status" value="1"/>
</dbReference>
<evidence type="ECO:0000313" key="3">
    <source>
        <dbReference type="EMBL" id="ABN00057.2"/>
    </source>
</evidence>
<feature type="compositionally biased region" description="Basic and acidic residues" evidence="1">
    <location>
        <begin position="18"/>
        <end position="37"/>
    </location>
</feature>
<dbReference type="GO" id="GO:0016787">
    <property type="term" value="F:hydrolase activity"/>
    <property type="evidence" value="ECO:0007669"/>
    <property type="project" value="UniProtKB-KW"/>
</dbReference>
<dbReference type="HOGENOM" id="CLU_009600_0_3_4"/>
<dbReference type="KEGG" id="bml:BMA10229_1745"/>
<gene>
    <name evidence="3" type="ordered locus">BMA10229_1745</name>
</gene>
<dbReference type="InterPro" id="IPR036928">
    <property type="entry name" value="AS_sf"/>
</dbReference>
<dbReference type="EMBL" id="CP000545">
    <property type="protein sequence ID" value="ABN00057.2"/>
    <property type="molecule type" value="Genomic_DNA"/>
</dbReference>
<organism evidence="3 4">
    <name type="scientific">Burkholderia mallei (strain NCTC 10229)</name>
    <dbReference type="NCBI Taxonomy" id="412022"/>
    <lineage>
        <taxon>Bacteria</taxon>
        <taxon>Pseudomonadati</taxon>
        <taxon>Pseudomonadota</taxon>
        <taxon>Betaproteobacteria</taxon>
        <taxon>Burkholderiales</taxon>
        <taxon>Burkholderiaceae</taxon>
        <taxon>Burkholderia</taxon>
        <taxon>pseudomallei group</taxon>
    </lineage>
</organism>
<dbReference type="PANTHER" id="PTHR11895">
    <property type="entry name" value="TRANSAMIDASE"/>
    <property type="match status" value="1"/>
</dbReference>